<gene>
    <name evidence="3" type="ORF">BTJ39_22045</name>
</gene>
<dbReference type="PANTHER" id="PTHR12526:SF638">
    <property type="entry name" value="SPORE COAT PROTEIN SA"/>
    <property type="match status" value="1"/>
</dbReference>
<comment type="caution">
    <text evidence="3">The sequence shown here is derived from an EMBL/GenBank/DDBJ whole genome shotgun (WGS) entry which is preliminary data.</text>
</comment>
<reference evidence="3 4" key="1">
    <citation type="submission" date="2016-12" db="EMBL/GenBank/DDBJ databases">
        <title>Izhakiella australiana sp. nov. of genus Izhakiella isolated from Australian desert.</title>
        <authorList>
            <person name="Ji M."/>
        </authorList>
    </citation>
    <scope>NUCLEOTIDE SEQUENCE [LARGE SCALE GENOMIC DNA]</scope>
    <source>
        <strain evidence="3 4">D4N98</strain>
    </source>
</reference>
<dbReference type="InterPro" id="IPR001296">
    <property type="entry name" value="Glyco_trans_1"/>
</dbReference>
<sequence length="375" mass="42909">MKTKICYFINSAWYFELHWIERATAVLNAGYDVYLLAKFDDVSIYERLTKLGFKCVDTKIQEQNLNPLSFLSDTVRSFKFLKEIDPDIVHSITIKPGFISCLWVRFNNKKLVYSFVGLGRIFESNLKLFKLIRFFVVRAYRMIFSNLNCKVIFEHAVDRDKIIDLVKIPKEKTIIIDGAGINIDYFSYAIEPVFSHVKVLFASRMLWSKGLDTLIKVKEILRRDNVNFELLVAGIMVNNDRDAIKLSQIELWHNCGDITWLGQRNDVKELIEGVNIVALPSVYAEGIPRIILEAGAIGRASVTYNVGGCGSLIIDGYNGFIVEKNNIKEFSDKLSRLIVSDVERNKMGINARKRVVESYSSIDVIAKTISVYQDL</sequence>
<dbReference type="GO" id="GO:0016757">
    <property type="term" value="F:glycosyltransferase activity"/>
    <property type="evidence" value="ECO:0007669"/>
    <property type="project" value="InterPro"/>
</dbReference>
<dbReference type="OrthoDB" id="9775208at2"/>
<evidence type="ECO:0000259" key="2">
    <source>
        <dbReference type="Pfam" id="PF13477"/>
    </source>
</evidence>
<dbReference type="RefSeq" id="WP_078004835.1">
    <property type="nucleotide sequence ID" value="NZ_MRUL01000027.1"/>
</dbReference>
<dbReference type="InterPro" id="IPR028098">
    <property type="entry name" value="Glyco_trans_4-like_N"/>
</dbReference>
<proteinExistence type="predicted"/>
<name>A0A1S8YA32_9GAMM</name>
<dbReference type="AlphaFoldDB" id="A0A1S8YA32"/>
<dbReference type="SUPFAM" id="SSF53756">
    <property type="entry name" value="UDP-Glycosyltransferase/glycogen phosphorylase"/>
    <property type="match status" value="1"/>
</dbReference>
<dbReference type="EMBL" id="MRUL01000027">
    <property type="protein sequence ID" value="OON35648.1"/>
    <property type="molecule type" value="Genomic_DNA"/>
</dbReference>
<dbReference type="CDD" id="cd03808">
    <property type="entry name" value="GT4_CapM-like"/>
    <property type="match status" value="1"/>
</dbReference>
<protein>
    <recommendedName>
        <fullName evidence="5">Glycosyltransferase family 1 protein</fullName>
    </recommendedName>
</protein>
<evidence type="ECO:0008006" key="5">
    <source>
        <dbReference type="Google" id="ProtNLM"/>
    </source>
</evidence>
<organism evidence="3 4">
    <name type="scientific">Izhakiella australiensis</name>
    <dbReference type="NCBI Taxonomy" id="1926881"/>
    <lineage>
        <taxon>Bacteria</taxon>
        <taxon>Pseudomonadati</taxon>
        <taxon>Pseudomonadota</taxon>
        <taxon>Gammaproteobacteria</taxon>
        <taxon>Enterobacterales</taxon>
        <taxon>Erwiniaceae</taxon>
        <taxon>Izhakiella</taxon>
    </lineage>
</organism>
<feature type="domain" description="Glycosyl transferase family 1" evidence="1">
    <location>
        <begin position="198"/>
        <end position="354"/>
    </location>
</feature>
<keyword evidence="4" id="KW-1185">Reference proteome</keyword>
<dbReference type="Proteomes" id="UP000190667">
    <property type="component" value="Unassembled WGS sequence"/>
</dbReference>
<evidence type="ECO:0000259" key="1">
    <source>
        <dbReference type="Pfam" id="PF00534"/>
    </source>
</evidence>
<dbReference type="Pfam" id="PF00534">
    <property type="entry name" value="Glycos_transf_1"/>
    <property type="match status" value="1"/>
</dbReference>
<feature type="domain" description="Glycosyltransferase subfamily 4-like N-terminal" evidence="2">
    <location>
        <begin position="4"/>
        <end position="140"/>
    </location>
</feature>
<dbReference type="PANTHER" id="PTHR12526">
    <property type="entry name" value="GLYCOSYLTRANSFERASE"/>
    <property type="match status" value="1"/>
</dbReference>
<accession>A0A1S8YA32</accession>
<evidence type="ECO:0000313" key="3">
    <source>
        <dbReference type="EMBL" id="OON35648.1"/>
    </source>
</evidence>
<dbReference type="Gene3D" id="3.40.50.2000">
    <property type="entry name" value="Glycogen Phosphorylase B"/>
    <property type="match status" value="2"/>
</dbReference>
<dbReference type="Pfam" id="PF13477">
    <property type="entry name" value="Glyco_trans_4_2"/>
    <property type="match status" value="1"/>
</dbReference>
<dbReference type="GO" id="GO:1901135">
    <property type="term" value="P:carbohydrate derivative metabolic process"/>
    <property type="evidence" value="ECO:0007669"/>
    <property type="project" value="UniProtKB-ARBA"/>
</dbReference>
<evidence type="ECO:0000313" key="4">
    <source>
        <dbReference type="Proteomes" id="UP000190667"/>
    </source>
</evidence>
<dbReference type="STRING" id="1926881.BTJ39_22045"/>